<sequence length="1054" mass="119305">MSPLNYIIHHVFMPPKLPQKDDYTAEYEEALCQTIHESAMRYASSGLLEPEDGPVWDFVVKMLSAITQSQASDGMSIDAIEEDLMKMQEGSIVAYLIRAQNAGVIFHKSKAQVVVASFEVSPPAKSVICAQGKLSCSYPGPAIAVPVHHFENPLFVHELASFLVQMNSDGLDSMAMTKKAGVAVVEERETPSPRYITTLLTGIMRGIGSPADVFRIRKRISDEVLWKDARLPWRRSMVWLVIRVAMQLHLSDTSHYKRFMVFSMSQILLDGVKAGLDSDTLHSMLVKIGTRASKLGPSIPDVLLNKVTQAVETANDLLQSRWNKAIEEDAQCYPWDPEILLALEEKDCLLSLPNSRQYIHDVMNRNKPTMSLSTFTPDAPPRLLQNIQDFRNCFSPYIHDDLFEFMDKPSDMQKALADDQIIALADLEESIQNNLHNWINERLMEPTTAIILFNILKKYLAAAKDSYHFQEDNSIMILTLFEVWIALDTIAVSTHPLLSSYSPEIPLALFEPLLLRRRSDIDRLIKIHQYISSRHDRASRGTVFTDVNKPNSFAVRFFDSSPELQSLKSKIEEDAHLTREKRRKEYLNKRQEYRDKKAEAEALKCSSSGDGTRKHAKSERRDCPKCILKKAMQKLEIQIHEWPLPRDANAAKAVVFELNCPQTFAIWRDATSILLGDLCKLDRGQPADPAVTLDKYTVLSKLNITRGVESRISIASTTKSFLNSHYNKIKLSKAQSEDNVLVDNALSYKLYDSVAKIWVANSFQSLTISQWCRPQISASSPYAALQFAVESTNYSHNAVIAQKDLCHDSLGVHEFVAFGSVRNGQHLQWLNIAKEIRARILSFHTEDTYLLLVQSAWQIGSISSSGDLEWHVDLRSSHFCHTLLSELENLLQDVKSSWMEAASVRAIIALCARVLAATDDKDVQLQGHCLMRLARSVTYKWMKSLSEELQCRGVIAVGGTSQSLDVPQRLNKICEIALTCHSTYDVDRKHMDYLLTSPEDVAIFVECSIQNFNNTPSSWNELPEYMQLIDVVWIRPLLQYGQHAFRGRMNHGLV</sequence>
<proteinExistence type="predicted"/>
<evidence type="ECO:0000259" key="1">
    <source>
        <dbReference type="Pfam" id="PF20255"/>
    </source>
</evidence>
<keyword evidence="3" id="KW-1185">Reference proteome</keyword>
<accession>A0ABR1IMH0</accession>
<organism evidence="2 3">
    <name type="scientific">Marasmiellus scandens</name>
    <dbReference type="NCBI Taxonomy" id="2682957"/>
    <lineage>
        <taxon>Eukaryota</taxon>
        <taxon>Fungi</taxon>
        <taxon>Dikarya</taxon>
        <taxon>Basidiomycota</taxon>
        <taxon>Agaricomycotina</taxon>
        <taxon>Agaricomycetes</taxon>
        <taxon>Agaricomycetidae</taxon>
        <taxon>Agaricales</taxon>
        <taxon>Marasmiineae</taxon>
        <taxon>Omphalotaceae</taxon>
        <taxon>Marasmiellus</taxon>
    </lineage>
</organism>
<evidence type="ECO:0000313" key="2">
    <source>
        <dbReference type="EMBL" id="KAK7434635.1"/>
    </source>
</evidence>
<dbReference type="Proteomes" id="UP001498398">
    <property type="component" value="Unassembled WGS sequence"/>
</dbReference>
<dbReference type="EMBL" id="JBANRG010000120">
    <property type="protein sequence ID" value="KAK7434635.1"/>
    <property type="molecule type" value="Genomic_DNA"/>
</dbReference>
<protein>
    <recommendedName>
        <fullName evidence="1">DUF6606 domain-containing protein</fullName>
    </recommendedName>
</protein>
<name>A0ABR1IMH0_9AGAR</name>
<gene>
    <name evidence="2" type="ORF">VKT23_020101</name>
</gene>
<comment type="caution">
    <text evidence="2">The sequence shown here is derived from an EMBL/GenBank/DDBJ whole genome shotgun (WGS) entry which is preliminary data.</text>
</comment>
<dbReference type="InterPro" id="IPR046541">
    <property type="entry name" value="DUF6606"/>
</dbReference>
<reference evidence="2 3" key="1">
    <citation type="submission" date="2024-01" db="EMBL/GenBank/DDBJ databases">
        <title>A draft genome for the cacao thread blight pathogen Marasmiellus scandens.</title>
        <authorList>
            <person name="Baruah I.K."/>
            <person name="Leung J."/>
            <person name="Bukari Y."/>
            <person name="Amoako-Attah I."/>
            <person name="Meinhardt L.W."/>
            <person name="Bailey B.A."/>
            <person name="Cohen S.P."/>
        </authorList>
    </citation>
    <scope>NUCLEOTIDE SEQUENCE [LARGE SCALE GENOMIC DNA]</scope>
    <source>
        <strain evidence="2 3">GH-19</strain>
    </source>
</reference>
<dbReference type="Pfam" id="PF20255">
    <property type="entry name" value="DUF6606"/>
    <property type="match status" value="1"/>
</dbReference>
<evidence type="ECO:0000313" key="3">
    <source>
        <dbReference type="Proteomes" id="UP001498398"/>
    </source>
</evidence>
<feature type="domain" description="DUF6606" evidence="1">
    <location>
        <begin position="7"/>
        <end position="268"/>
    </location>
</feature>